<evidence type="ECO:0000256" key="1">
    <source>
        <dbReference type="ARBA" id="ARBA00004202"/>
    </source>
</evidence>
<name>A0A2S6MWE5_RHOGL</name>
<evidence type="ECO:0000256" key="4">
    <source>
        <dbReference type="ARBA" id="ARBA00022597"/>
    </source>
</evidence>
<evidence type="ECO:0000256" key="3">
    <source>
        <dbReference type="ARBA" id="ARBA00022475"/>
    </source>
</evidence>
<dbReference type="SMART" id="SM00382">
    <property type="entry name" value="AAA"/>
    <property type="match status" value="2"/>
</dbReference>
<evidence type="ECO:0000256" key="5">
    <source>
        <dbReference type="ARBA" id="ARBA00022737"/>
    </source>
</evidence>
<evidence type="ECO:0000256" key="7">
    <source>
        <dbReference type="ARBA" id="ARBA00022840"/>
    </source>
</evidence>
<evidence type="ECO:0000256" key="8">
    <source>
        <dbReference type="ARBA" id="ARBA00022967"/>
    </source>
</evidence>
<dbReference type="InterPro" id="IPR027417">
    <property type="entry name" value="P-loop_NTPase"/>
</dbReference>
<gene>
    <name evidence="11" type="ORF">CCS01_29395</name>
</gene>
<dbReference type="EMBL" id="NHRY01000267">
    <property type="protein sequence ID" value="PPQ26681.1"/>
    <property type="molecule type" value="Genomic_DNA"/>
</dbReference>
<evidence type="ECO:0000256" key="9">
    <source>
        <dbReference type="ARBA" id="ARBA00023136"/>
    </source>
</evidence>
<dbReference type="PANTHER" id="PTHR43790">
    <property type="entry name" value="CARBOHYDRATE TRANSPORT ATP-BINDING PROTEIN MG119-RELATED"/>
    <property type="match status" value="1"/>
</dbReference>
<dbReference type="InterPro" id="IPR017871">
    <property type="entry name" value="ABC_transporter-like_CS"/>
</dbReference>
<protein>
    <submittedName>
        <fullName evidence="11">ABC transporter ATP-binding protein</fullName>
    </submittedName>
</protein>
<dbReference type="SUPFAM" id="SSF52540">
    <property type="entry name" value="P-loop containing nucleoside triphosphate hydrolases"/>
    <property type="match status" value="2"/>
</dbReference>
<dbReference type="Proteomes" id="UP000239724">
    <property type="component" value="Unassembled WGS sequence"/>
</dbReference>
<comment type="subcellular location">
    <subcellularLocation>
        <location evidence="1">Cell membrane</location>
        <topology evidence="1">Peripheral membrane protein</topology>
    </subcellularLocation>
</comment>
<evidence type="ECO:0000313" key="12">
    <source>
        <dbReference type="Proteomes" id="UP000239724"/>
    </source>
</evidence>
<dbReference type="InterPro" id="IPR003439">
    <property type="entry name" value="ABC_transporter-like_ATP-bd"/>
</dbReference>
<evidence type="ECO:0000259" key="10">
    <source>
        <dbReference type="PROSITE" id="PS50893"/>
    </source>
</evidence>
<dbReference type="Gene3D" id="3.40.50.300">
    <property type="entry name" value="P-loop containing nucleotide triphosphate hydrolases"/>
    <property type="match status" value="2"/>
</dbReference>
<dbReference type="Pfam" id="PF00005">
    <property type="entry name" value="ABC_tran"/>
    <property type="match status" value="2"/>
</dbReference>
<dbReference type="PROSITE" id="PS50893">
    <property type="entry name" value="ABC_TRANSPORTER_2"/>
    <property type="match status" value="2"/>
</dbReference>
<dbReference type="GO" id="GO:0016887">
    <property type="term" value="F:ATP hydrolysis activity"/>
    <property type="evidence" value="ECO:0007669"/>
    <property type="project" value="InterPro"/>
</dbReference>
<keyword evidence="4" id="KW-0762">Sugar transport</keyword>
<dbReference type="CDD" id="cd03216">
    <property type="entry name" value="ABC_Carb_Monos_I"/>
    <property type="match status" value="1"/>
</dbReference>
<evidence type="ECO:0000256" key="2">
    <source>
        <dbReference type="ARBA" id="ARBA00022448"/>
    </source>
</evidence>
<organism evidence="11 12">
    <name type="scientific">Rhodopila globiformis</name>
    <name type="common">Rhodopseudomonas globiformis</name>
    <dbReference type="NCBI Taxonomy" id="1071"/>
    <lineage>
        <taxon>Bacteria</taxon>
        <taxon>Pseudomonadati</taxon>
        <taxon>Pseudomonadota</taxon>
        <taxon>Alphaproteobacteria</taxon>
        <taxon>Acetobacterales</taxon>
        <taxon>Acetobacteraceae</taxon>
        <taxon>Rhodopila</taxon>
    </lineage>
</organism>
<keyword evidence="7 11" id="KW-0067">ATP-binding</keyword>
<sequence length="501" mass="54874">MPDPIAPEVIALSGVTKSFGGVTALRGVDFSLAAGEIHGLVGENGAGKSTLMKIIAGVHTGYLGEMRIDRQPVHFASPRDARAAGIGMVHQELAIMPDLSVAENVHMGALPLRKSGLLDWPGMRRGAAEHLANLGIDIDPRTRMGDLPLGLQQLVEIARVLFSGARIIILDEPTSALAPPEVERLFSVLRRLRDAGRSIIFISHFLDDVLAICDRVTVFRNGHAIATEPCPRINKRWIIDRMIGAGHEALEETYLTGITLRSKPDAPVVLQVEHLDRPGTYQDVSLRARAGEVLGIYGFLGSGQLELAHTLFGRLRASRGRIALDGKPVRLASTTQARRAGIAFLPESRRMMLFGSEPVFKNVTISILDRIGRVWLRPRVERKIAADHAARLRIRPPDVQRALRTLSGGNQQKVALAKWLTHLPRVLVLSEPTRGMDVGAKDDVTKIVRGLVRQDIAVIVVSAEPETILSLADRILVMKKGRIVREFADERVSKDRLLEAS</sequence>
<evidence type="ECO:0000313" key="11">
    <source>
        <dbReference type="EMBL" id="PPQ26681.1"/>
    </source>
</evidence>
<reference evidence="11 12" key="1">
    <citation type="journal article" date="2018" name="Arch. Microbiol.">
        <title>New insights into the metabolic potential of the phototrophic purple bacterium Rhodopila globiformis DSM 161(T) from its draft genome sequence and evidence for a vanadium-dependent nitrogenase.</title>
        <authorList>
            <person name="Imhoff J.F."/>
            <person name="Rahn T."/>
            <person name="Kunzel S."/>
            <person name="Neulinger S.C."/>
        </authorList>
    </citation>
    <scope>NUCLEOTIDE SEQUENCE [LARGE SCALE GENOMIC DNA]</scope>
    <source>
        <strain evidence="11 12">DSM 161</strain>
    </source>
</reference>
<keyword evidence="2" id="KW-0813">Transport</keyword>
<keyword evidence="6" id="KW-0547">Nucleotide-binding</keyword>
<dbReference type="PANTHER" id="PTHR43790:SF3">
    <property type="entry name" value="D-ALLOSE IMPORT ATP-BINDING PROTEIN ALSA-RELATED"/>
    <property type="match status" value="1"/>
</dbReference>
<keyword evidence="3" id="KW-1003">Cell membrane</keyword>
<dbReference type="AlphaFoldDB" id="A0A2S6MWE5"/>
<proteinExistence type="predicted"/>
<dbReference type="PROSITE" id="PS00211">
    <property type="entry name" value="ABC_TRANSPORTER_1"/>
    <property type="match status" value="1"/>
</dbReference>
<dbReference type="OrthoDB" id="9805029at2"/>
<dbReference type="GO" id="GO:0005886">
    <property type="term" value="C:plasma membrane"/>
    <property type="evidence" value="ECO:0007669"/>
    <property type="project" value="UniProtKB-SubCell"/>
</dbReference>
<keyword evidence="9" id="KW-0472">Membrane</keyword>
<evidence type="ECO:0000256" key="6">
    <source>
        <dbReference type="ARBA" id="ARBA00022741"/>
    </source>
</evidence>
<dbReference type="GO" id="GO:0005524">
    <property type="term" value="F:ATP binding"/>
    <property type="evidence" value="ECO:0007669"/>
    <property type="project" value="UniProtKB-KW"/>
</dbReference>
<accession>A0A2S6MWE5</accession>
<dbReference type="InterPro" id="IPR050107">
    <property type="entry name" value="ABC_carbohydrate_import_ATPase"/>
</dbReference>
<keyword evidence="12" id="KW-1185">Reference proteome</keyword>
<dbReference type="FunFam" id="3.40.50.300:FF:000127">
    <property type="entry name" value="Ribose import ATP-binding protein RbsA"/>
    <property type="match status" value="1"/>
</dbReference>
<comment type="caution">
    <text evidence="11">The sequence shown here is derived from an EMBL/GenBank/DDBJ whole genome shotgun (WGS) entry which is preliminary data.</text>
</comment>
<dbReference type="RefSeq" id="WP_104522432.1">
    <property type="nucleotide sequence ID" value="NZ_NHRY01000267.1"/>
</dbReference>
<keyword evidence="8" id="KW-1278">Translocase</keyword>
<feature type="domain" description="ABC transporter" evidence="10">
    <location>
        <begin position="10"/>
        <end position="246"/>
    </location>
</feature>
<dbReference type="CDD" id="cd03215">
    <property type="entry name" value="ABC_Carb_Monos_II"/>
    <property type="match status" value="1"/>
</dbReference>
<keyword evidence="5" id="KW-0677">Repeat</keyword>
<dbReference type="InterPro" id="IPR003593">
    <property type="entry name" value="AAA+_ATPase"/>
</dbReference>
<feature type="domain" description="ABC transporter" evidence="10">
    <location>
        <begin position="260"/>
        <end position="500"/>
    </location>
</feature>